<dbReference type="GeneID" id="95663623"/>
<dbReference type="SUPFAM" id="SSF56645">
    <property type="entry name" value="Acyl-CoA dehydrogenase NM domain-like"/>
    <property type="match status" value="1"/>
</dbReference>
<dbReference type="Proteomes" id="UP000632849">
    <property type="component" value="Unassembled WGS sequence"/>
</dbReference>
<comment type="similarity">
    <text evidence="2">Belongs to the acyl-CoA dehydrogenase family.</text>
</comment>
<dbReference type="EMBL" id="BNBE01000001">
    <property type="protein sequence ID" value="GHF81373.1"/>
    <property type="molecule type" value="Genomic_DNA"/>
</dbReference>
<dbReference type="PANTHER" id="PTHR43884">
    <property type="entry name" value="ACYL-COA DEHYDROGENASE"/>
    <property type="match status" value="1"/>
</dbReference>
<dbReference type="Pfam" id="PF00441">
    <property type="entry name" value="Acyl-CoA_dh_1"/>
    <property type="match status" value="1"/>
</dbReference>
<protein>
    <submittedName>
        <fullName evidence="6">Acyl-CoA dehydrogenase FadE</fullName>
    </submittedName>
</protein>
<evidence type="ECO:0000259" key="5">
    <source>
        <dbReference type="Pfam" id="PF00441"/>
    </source>
</evidence>
<dbReference type="Gene3D" id="1.10.540.10">
    <property type="entry name" value="Acyl-CoA dehydrogenase/oxidase, N-terminal domain"/>
    <property type="match status" value="1"/>
</dbReference>
<dbReference type="GO" id="GO:0003995">
    <property type="term" value="F:acyl-CoA dehydrogenase activity"/>
    <property type="evidence" value="ECO:0007669"/>
    <property type="project" value="TreeGrafter"/>
</dbReference>
<evidence type="ECO:0000256" key="1">
    <source>
        <dbReference type="ARBA" id="ARBA00001974"/>
    </source>
</evidence>
<accession>A0A919EI45</accession>
<dbReference type="SUPFAM" id="SSF47203">
    <property type="entry name" value="Acyl-CoA dehydrogenase C-terminal domain-like"/>
    <property type="match status" value="1"/>
</dbReference>
<reference evidence="6" key="1">
    <citation type="journal article" date="2014" name="Int. J. Syst. Evol. Microbiol.">
        <title>Complete genome sequence of Corynebacterium casei LMG S-19264T (=DSM 44701T), isolated from a smear-ripened cheese.</title>
        <authorList>
            <consortium name="US DOE Joint Genome Institute (JGI-PGF)"/>
            <person name="Walter F."/>
            <person name="Albersmeier A."/>
            <person name="Kalinowski J."/>
            <person name="Ruckert C."/>
        </authorList>
    </citation>
    <scope>NUCLEOTIDE SEQUENCE</scope>
    <source>
        <strain evidence="6">JCM 4122</strain>
    </source>
</reference>
<evidence type="ECO:0000256" key="2">
    <source>
        <dbReference type="ARBA" id="ARBA00009347"/>
    </source>
</evidence>
<sequence>MDLHQDPIQSQIAEAVALALTHTGEVRRELAAVGVPTLGLPTSLGGMGLGLTADVAVHRELGRGLETAPELRETVLCLELLADAGVDGLGDVLARVHEGVGTAVSIGLHGPTSIRLDGDGLLWGTSEALPATGWDVALVRAATDGGGHRWLLVRPDGATVRREEVTLLGTPAARWRFEAAAGQPVPVVEAQRRRAVAAARVRQAALLLGIAGRALDTARAHVGRRLQFGKPLLEFQTVSHRITTLIGEADGWELLLAEAAWAHDQGAEAPATAPQVLAAAAEHALKAARLSLQLHGVRGMLAHSVPATAYRLATVEAVRLGPPAGLWLEAGRARLAGTRA</sequence>
<proteinExistence type="inferred from homology"/>
<keyword evidence="4" id="KW-0274">FAD</keyword>
<dbReference type="RefSeq" id="WP_150235982.1">
    <property type="nucleotide sequence ID" value="NZ_BNBE01000001.1"/>
</dbReference>
<evidence type="ECO:0000313" key="6">
    <source>
        <dbReference type="EMBL" id="GHF81373.1"/>
    </source>
</evidence>
<reference evidence="6" key="2">
    <citation type="submission" date="2020-09" db="EMBL/GenBank/DDBJ databases">
        <authorList>
            <person name="Sun Q."/>
            <person name="Ohkuma M."/>
        </authorList>
    </citation>
    <scope>NUCLEOTIDE SEQUENCE</scope>
    <source>
        <strain evidence="6">JCM 4122</strain>
    </source>
</reference>
<gene>
    <name evidence="6" type="ORF">GCM10017667_06370</name>
</gene>
<name>A0A919EI45_STRFL</name>
<dbReference type="PANTHER" id="PTHR43884:SF12">
    <property type="entry name" value="ISOVALERYL-COA DEHYDROGENASE, MITOCHONDRIAL-RELATED"/>
    <property type="match status" value="1"/>
</dbReference>
<keyword evidence="3" id="KW-0285">Flavoprotein</keyword>
<dbReference type="AlphaFoldDB" id="A0A919EI45"/>
<dbReference type="GO" id="GO:0050660">
    <property type="term" value="F:flavin adenine dinucleotide binding"/>
    <property type="evidence" value="ECO:0007669"/>
    <property type="project" value="InterPro"/>
</dbReference>
<comment type="cofactor">
    <cofactor evidence="1">
        <name>FAD</name>
        <dbReference type="ChEBI" id="CHEBI:57692"/>
    </cofactor>
</comment>
<evidence type="ECO:0000256" key="3">
    <source>
        <dbReference type="ARBA" id="ARBA00022630"/>
    </source>
</evidence>
<dbReference type="InterPro" id="IPR036250">
    <property type="entry name" value="AcylCo_DH-like_C"/>
</dbReference>
<comment type="caution">
    <text evidence="6">The sequence shown here is derived from an EMBL/GenBank/DDBJ whole genome shotgun (WGS) entry which is preliminary data.</text>
</comment>
<organism evidence="6 7">
    <name type="scientific">Streptomyces filamentosus</name>
    <name type="common">Streptomyces roseosporus</name>
    <dbReference type="NCBI Taxonomy" id="67294"/>
    <lineage>
        <taxon>Bacteria</taxon>
        <taxon>Bacillati</taxon>
        <taxon>Actinomycetota</taxon>
        <taxon>Actinomycetes</taxon>
        <taxon>Kitasatosporales</taxon>
        <taxon>Streptomycetaceae</taxon>
        <taxon>Streptomyces</taxon>
    </lineage>
</organism>
<dbReference type="Gene3D" id="1.20.140.10">
    <property type="entry name" value="Butyryl-CoA Dehydrogenase, subunit A, domain 3"/>
    <property type="match status" value="1"/>
</dbReference>
<dbReference type="InterPro" id="IPR009075">
    <property type="entry name" value="AcylCo_DH/oxidase_C"/>
</dbReference>
<evidence type="ECO:0000313" key="7">
    <source>
        <dbReference type="Proteomes" id="UP000632849"/>
    </source>
</evidence>
<feature type="domain" description="Acyl-CoA dehydrogenase/oxidase C-terminal" evidence="5">
    <location>
        <begin position="196"/>
        <end position="317"/>
    </location>
</feature>
<dbReference type="InterPro" id="IPR009100">
    <property type="entry name" value="AcylCoA_DH/oxidase_NM_dom_sf"/>
</dbReference>
<dbReference type="InterPro" id="IPR037069">
    <property type="entry name" value="AcylCoA_DH/ox_N_sf"/>
</dbReference>
<keyword evidence="7" id="KW-1185">Reference proteome</keyword>
<evidence type="ECO:0000256" key="4">
    <source>
        <dbReference type="ARBA" id="ARBA00022827"/>
    </source>
</evidence>